<dbReference type="AlphaFoldDB" id="A0A4S4FPQ8"/>
<evidence type="ECO:0000259" key="2">
    <source>
        <dbReference type="Pfam" id="PF03816"/>
    </source>
</evidence>
<dbReference type="EMBL" id="SSSM01000002">
    <property type="protein sequence ID" value="THG32294.1"/>
    <property type="molecule type" value="Genomic_DNA"/>
</dbReference>
<feature type="domain" description="Cell envelope-related transcriptional attenuator" evidence="2">
    <location>
        <begin position="97"/>
        <end position="236"/>
    </location>
</feature>
<dbReference type="RefSeq" id="WP_136426459.1">
    <property type="nucleotide sequence ID" value="NZ_SSSM01000002.1"/>
</dbReference>
<dbReference type="NCBIfam" id="TIGR00350">
    <property type="entry name" value="lytR_cpsA_psr"/>
    <property type="match status" value="1"/>
</dbReference>
<dbReference type="InterPro" id="IPR050922">
    <property type="entry name" value="LytR/CpsA/Psr_CW_biosynth"/>
</dbReference>
<comment type="similarity">
    <text evidence="1">Belongs to the LytR/CpsA/Psr (LCP) family.</text>
</comment>
<reference evidence="3 4" key="1">
    <citation type="submission" date="2019-04" db="EMBL/GenBank/DDBJ databases">
        <authorList>
            <person name="Jiang L."/>
        </authorList>
    </citation>
    <scope>NUCLEOTIDE SEQUENCE [LARGE SCALE GENOMIC DNA]</scope>
    <source>
        <strain evidence="3 4">YIM 131853</strain>
    </source>
</reference>
<organism evidence="3 4">
    <name type="scientific">Naasia lichenicola</name>
    <dbReference type="NCBI Taxonomy" id="2565933"/>
    <lineage>
        <taxon>Bacteria</taxon>
        <taxon>Bacillati</taxon>
        <taxon>Actinomycetota</taxon>
        <taxon>Actinomycetes</taxon>
        <taxon>Micrococcales</taxon>
        <taxon>Microbacteriaceae</taxon>
        <taxon>Naasia</taxon>
    </lineage>
</organism>
<name>A0A4S4FPQ8_9MICO</name>
<dbReference type="PANTHER" id="PTHR33392">
    <property type="entry name" value="POLYISOPRENYL-TEICHOIC ACID--PEPTIDOGLYCAN TEICHOIC ACID TRANSFERASE TAGU"/>
    <property type="match status" value="1"/>
</dbReference>
<protein>
    <submittedName>
        <fullName evidence="3">LytR family transcriptional regulator</fullName>
    </submittedName>
</protein>
<accession>A0A4S4FPQ8</accession>
<proteinExistence type="inferred from homology"/>
<evidence type="ECO:0000313" key="3">
    <source>
        <dbReference type="EMBL" id="THG32294.1"/>
    </source>
</evidence>
<dbReference type="InterPro" id="IPR004474">
    <property type="entry name" value="LytR_CpsA_psr"/>
</dbReference>
<dbReference type="PANTHER" id="PTHR33392:SF6">
    <property type="entry name" value="POLYISOPRENYL-TEICHOIC ACID--PEPTIDOGLYCAN TEICHOIC ACID TRANSFERASE TAGU"/>
    <property type="match status" value="1"/>
</dbReference>
<evidence type="ECO:0000256" key="1">
    <source>
        <dbReference type="ARBA" id="ARBA00006068"/>
    </source>
</evidence>
<dbReference type="Pfam" id="PF03816">
    <property type="entry name" value="LytR_cpsA_psr"/>
    <property type="match status" value="1"/>
</dbReference>
<gene>
    <name evidence="3" type="ORF">E6C64_04530</name>
</gene>
<comment type="caution">
    <text evidence="3">The sequence shown here is derived from an EMBL/GenBank/DDBJ whole genome shotgun (WGS) entry which is preliminary data.</text>
</comment>
<evidence type="ECO:0000313" key="4">
    <source>
        <dbReference type="Proteomes" id="UP000309133"/>
    </source>
</evidence>
<dbReference type="Gene3D" id="3.40.630.190">
    <property type="entry name" value="LCP protein"/>
    <property type="match status" value="1"/>
</dbReference>
<dbReference type="Proteomes" id="UP000309133">
    <property type="component" value="Unassembled WGS sequence"/>
</dbReference>
<sequence length="331" mass="34756">MAKHRRRAAVITIKTAAVAGIVLLLGGLGITAYAFTLSQSFDNGRTVIDSAFPSDELRPAALGGTAGNAQNILLLGADEAGWDASDGEAGATLDGQRSDTIIVLHVPASRTHIYAISILRDSWVDIPGHGMNKINAALALGGIPLMVQTVETLLDVRMDHVAAVSFEGFEGLTDALGGVSVDNTVAFEADGETFAVGTQLLDGEEALAYVRGRSEFPDGDIQRVKNQQAYIKGVLRGILTPETLLNPTTLSALVSSITPFVQVDADMNSTYISGLALELRSVRSGDITFSTAPISGPATSDDGQAILELDDAGMAELENALKTDTFDLLDR</sequence>
<keyword evidence="4" id="KW-1185">Reference proteome</keyword>
<dbReference type="OrthoDB" id="9782542at2"/>